<protein>
    <recommendedName>
        <fullName evidence="2">LiaF transmembrane domain-containing protein</fullName>
    </recommendedName>
</protein>
<dbReference type="Pfam" id="PF22570">
    <property type="entry name" value="LiaF-TM"/>
    <property type="match status" value="1"/>
</dbReference>
<feature type="transmembrane region" description="Helical" evidence="1">
    <location>
        <begin position="21"/>
        <end position="39"/>
    </location>
</feature>
<feature type="transmembrane region" description="Helical" evidence="1">
    <location>
        <begin position="51"/>
        <end position="67"/>
    </location>
</feature>
<accession>A0A291R0A4</accession>
<sequence>MNMEDRHKEYNYERNMRKRNGNSSLWGGLVLVLIGLFLILKRLNLHLPDWLFSWEMILIVIGVLVGLKNNFKGSGWLICIVIGAVFMLHDVLPWWPDEMRKFTWPLLIVLAGVLIIVNGTKRNVTRSMVIEGGNAEDYINATAIFGAANRNVMSKSFKGGQITAIFGGVDVNFNNADFEGEVVLDIFATFGGVDIVVPANWEVVMEVKTLFGGVDDKRQPAYAQEPYTKRLIITGNCTFGGIELKSY</sequence>
<gene>
    <name evidence="3" type="ORF">COR50_21845</name>
</gene>
<dbReference type="PANTHER" id="PTHR40763:SF5">
    <property type="entry name" value="MEMBRANE PROTEIN"/>
    <property type="match status" value="1"/>
</dbReference>
<proteinExistence type="predicted"/>
<feature type="transmembrane region" description="Helical" evidence="1">
    <location>
        <begin position="74"/>
        <end position="96"/>
    </location>
</feature>
<keyword evidence="1" id="KW-1133">Transmembrane helix</keyword>
<name>A0A291R0A4_9BACT</name>
<keyword evidence="1" id="KW-0812">Transmembrane</keyword>
<evidence type="ECO:0000313" key="4">
    <source>
        <dbReference type="Proteomes" id="UP000220133"/>
    </source>
</evidence>
<feature type="transmembrane region" description="Helical" evidence="1">
    <location>
        <begin position="102"/>
        <end position="120"/>
    </location>
</feature>
<dbReference type="InterPro" id="IPR054331">
    <property type="entry name" value="LiaF_TM"/>
</dbReference>
<dbReference type="AlphaFoldDB" id="A0A291R0A4"/>
<dbReference type="Proteomes" id="UP000220133">
    <property type="component" value="Chromosome"/>
</dbReference>
<keyword evidence="1" id="KW-0472">Membrane</keyword>
<dbReference type="EMBL" id="CP023777">
    <property type="protein sequence ID" value="ATL49605.1"/>
    <property type="molecule type" value="Genomic_DNA"/>
</dbReference>
<evidence type="ECO:0000256" key="1">
    <source>
        <dbReference type="SAM" id="Phobius"/>
    </source>
</evidence>
<reference evidence="3 4" key="1">
    <citation type="submission" date="2017-10" db="EMBL/GenBank/DDBJ databases">
        <title>Paenichitinophaga pekingensis gen. nov., sp. nov., isolated from activated sludge.</title>
        <authorList>
            <person name="Jin D."/>
            <person name="Kong X."/>
            <person name="Deng Y."/>
            <person name="Bai Z."/>
        </authorList>
    </citation>
    <scope>NUCLEOTIDE SEQUENCE [LARGE SCALE GENOMIC DNA]</scope>
    <source>
        <strain evidence="3 4">13</strain>
    </source>
</reference>
<dbReference type="PANTHER" id="PTHR40763">
    <property type="entry name" value="MEMBRANE PROTEIN-RELATED"/>
    <property type="match status" value="1"/>
</dbReference>
<keyword evidence="4" id="KW-1185">Reference proteome</keyword>
<evidence type="ECO:0000313" key="3">
    <source>
        <dbReference type="EMBL" id="ATL49605.1"/>
    </source>
</evidence>
<feature type="domain" description="LiaF transmembrane" evidence="2">
    <location>
        <begin position="26"/>
        <end position="121"/>
    </location>
</feature>
<organism evidence="3 4">
    <name type="scientific">Chitinophaga caeni</name>
    <dbReference type="NCBI Taxonomy" id="2029983"/>
    <lineage>
        <taxon>Bacteria</taxon>
        <taxon>Pseudomonadati</taxon>
        <taxon>Bacteroidota</taxon>
        <taxon>Chitinophagia</taxon>
        <taxon>Chitinophagales</taxon>
        <taxon>Chitinophagaceae</taxon>
        <taxon>Chitinophaga</taxon>
    </lineage>
</organism>
<evidence type="ECO:0000259" key="2">
    <source>
        <dbReference type="Pfam" id="PF22570"/>
    </source>
</evidence>
<dbReference type="KEGG" id="cbae:COR50_21845"/>